<organism evidence="2 3">
    <name type="scientific">Brassica rapa subsp. trilocularis</name>
    <dbReference type="NCBI Taxonomy" id="1813537"/>
    <lineage>
        <taxon>Eukaryota</taxon>
        <taxon>Viridiplantae</taxon>
        <taxon>Streptophyta</taxon>
        <taxon>Embryophyta</taxon>
        <taxon>Tracheophyta</taxon>
        <taxon>Spermatophyta</taxon>
        <taxon>Magnoliopsida</taxon>
        <taxon>eudicotyledons</taxon>
        <taxon>Gunneridae</taxon>
        <taxon>Pentapetalae</taxon>
        <taxon>rosids</taxon>
        <taxon>malvids</taxon>
        <taxon>Brassicales</taxon>
        <taxon>Brassicaceae</taxon>
        <taxon>Brassiceae</taxon>
        <taxon>Brassica</taxon>
    </lineage>
</organism>
<evidence type="ECO:0000256" key="1">
    <source>
        <dbReference type="SAM" id="MobiDB-lite"/>
    </source>
</evidence>
<sequence length="311" mass="33921">MTQEGWDKVPGEGWKEMKRGGRSVQKRRRCGAIASDKNGRVRIEAPVRLSHAESWREGVVIHCKGYGLHPREPDAGCTRAGDLTGMQQERGGTISGNVDGKKGNAPETHGTRNGTHGDVGKVDMCVLNPAPWNPGWKWGGTGVSIANVEGDFEQLRVSGRDRVNKKSSYCGVADTSSQRGNGKPDIRAGEKRLADDTAPHRAEEAGEGETDARPRRAQLHGRIKPCKEMDFWHSDITVKLVPRKKKKKRNMGVGPTTRAWAADEDGATPGRPRDGRRHRSSWGKKDDGGSSWGKKDDGGSSWGKKDDGESS</sequence>
<dbReference type="EMBL" id="JADBGQ010000047">
    <property type="protein sequence ID" value="KAG5374117.1"/>
    <property type="molecule type" value="Genomic_DNA"/>
</dbReference>
<evidence type="ECO:0000313" key="3">
    <source>
        <dbReference type="Proteomes" id="UP000823674"/>
    </source>
</evidence>
<feature type="compositionally biased region" description="Basic and acidic residues" evidence="1">
    <location>
        <begin position="1"/>
        <end position="19"/>
    </location>
</feature>
<dbReference type="Proteomes" id="UP000823674">
    <property type="component" value="Unassembled WGS sequence"/>
</dbReference>
<accession>A0ABQ7KIZ6</accession>
<feature type="compositionally biased region" description="Basic and acidic residues" evidence="1">
    <location>
        <begin position="283"/>
        <end position="311"/>
    </location>
</feature>
<name>A0ABQ7KIZ6_BRACM</name>
<feature type="compositionally biased region" description="Basic residues" evidence="1">
    <location>
        <begin position="20"/>
        <end position="30"/>
    </location>
</feature>
<proteinExistence type="predicted"/>
<feature type="region of interest" description="Disordered" evidence="1">
    <location>
        <begin position="1"/>
        <end position="33"/>
    </location>
</feature>
<evidence type="ECO:0000313" key="2">
    <source>
        <dbReference type="EMBL" id="KAG5374117.1"/>
    </source>
</evidence>
<reference evidence="2 3" key="1">
    <citation type="submission" date="2021-03" db="EMBL/GenBank/DDBJ databases">
        <authorList>
            <person name="King G.J."/>
            <person name="Bancroft I."/>
            <person name="Baten A."/>
            <person name="Bloomfield J."/>
            <person name="Borpatragohain P."/>
            <person name="He Z."/>
            <person name="Irish N."/>
            <person name="Irwin J."/>
            <person name="Liu K."/>
            <person name="Mauleon R.P."/>
            <person name="Moore J."/>
            <person name="Morris R."/>
            <person name="Ostergaard L."/>
            <person name="Wang B."/>
            <person name="Wells R."/>
        </authorList>
    </citation>
    <scope>NUCLEOTIDE SEQUENCE [LARGE SCALE GENOMIC DNA]</scope>
    <source>
        <strain evidence="2">R-o-18</strain>
        <tissue evidence="2">Leaf</tissue>
    </source>
</reference>
<feature type="region of interest" description="Disordered" evidence="1">
    <location>
        <begin position="242"/>
        <end position="311"/>
    </location>
</feature>
<feature type="compositionally biased region" description="Basic and acidic residues" evidence="1">
    <location>
        <begin position="182"/>
        <end position="214"/>
    </location>
</feature>
<keyword evidence="3" id="KW-1185">Reference proteome</keyword>
<feature type="region of interest" description="Disordered" evidence="1">
    <location>
        <begin position="89"/>
        <end position="117"/>
    </location>
</feature>
<gene>
    <name evidence="2" type="primary">SC177g500030.1_BraROA</name>
    <name evidence="2" type="ORF">IGI04_042563</name>
</gene>
<feature type="region of interest" description="Disordered" evidence="1">
    <location>
        <begin position="168"/>
        <end position="217"/>
    </location>
</feature>
<comment type="caution">
    <text evidence="2">The sequence shown here is derived from an EMBL/GenBank/DDBJ whole genome shotgun (WGS) entry which is preliminary data.</text>
</comment>
<protein>
    <submittedName>
        <fullName evidence="2">Uncharacterized protein</fullName>
    </submittedName>
</protein>